<evidence type="ECO:0000313" key="3">
    <source>
        <dbReference type="Proteomes" id="UP001446871"/>
    </source>
</evidence>
<organism evidence="2 3">
    <name type="scientific">Apiospora saccharicola</name>
    <dbReference type="NCBI Taxonomy" id="335842"/>
    <lineage>
        <taxon>Eukaryota</taxon>
        <taxon>Fungi</taxon>
        <taxon>Dikarya</taxon>
        <taxon>Ascomycota</taxon>
        <taxon>Pezizomycotina</taxon>
        <taxon>Sordariomycetes</taxon>
        <taxon>Xylariomycetidae</taxon>
        <taxon>Amphisphaeriales</taxon>
        <taxon>Apiosporaceae</taxon>
        <taxon>Apiospora</taxon>
    </lineage>
</organism>
<reference evidence="2 3" key="1">
    <citation type="submission" date="2023-01" db="EMBL/GenBank/DDBJ databases">
        <title>Analysis of 21 Apiospora genomes using comparative genomics revels a genus with tremendous synthesis potential of carbohydrate active enzymes and secondary metabolites.</title>
        <authorList>
            <person name="Sorensen T."/>
        </authorList>
    </citation>
    <scope>NUCLEOTIDE SEQUENCE [LARGE SCALE GENOMIC DNA]</scope>
    <source>
        <strain evidence="2 3">CBS 83171</strain>
    </source>
</reference>
<evidence type="ECO:0000313" key="2">
    <source>
        <dbReference type="EMBL" id="KAK8067752.1"/>
    </source>
</evidence>
<dbReference type="Proteomes" id="UP001446871">
    <property type="component" value="Unassembled WGS sequence"/>
</dbReference>
<protein>
    <submittedName>
        <fullName evidence="2">Uncharacterized protein</fullName>
    </submittedName>
</protein>
<dbReference type="EMBL" id="JAQQWM010000004">
    <property type="protein sequence ID" value="KAK8067752.1"/>
    <property type="molecule type" value="Genomic_DNA"/>
</dbReference>
<comment type="caution">
    <text evidence="2">The sequence shown here is derived from an EMBL/GenBank/DDBJ whole genome shotgun (WGS) entry which is preliminary data.</text>
</comment>
<sequence>MDQILPGASSDNDGAYTACVQRFRARTRAPDRTYPLDLGSEYSDVLRAASLWSAELLGPPQYLPKEYGDLHEECLFVTLEGEETSYDRRQQDRLERVITDLNNEAMRFKVQLYELFRYSDLAKQIENEEQFHLLVGLVDELEERAMLLRPLEARLSQLWPIYVAFAKPRLQLLREQAEEEELNEPTEEERCEQELREWEEEAREIQEAKENGTW</sequence>
<proteinExistence type="predicted"/>
<feature type="region of interest" description="Disordered" evidence="1">
    <location>
        <begin position="177"/>
        <end position="196"/>
    </location>
</feature>
<name>A0ABR1V983_9PEZI</name>
<gene>
    <name evidence="2" type="ORF">PG996_006864</name>
</gene>
<keyword evidence="3" id="KW-1185">Reference proteome</keyword>
<accession>A0ABR1V983</accession>
<evidence type="ECO:0000256" key="1">
    <source>
        <dbReference type="SAM" id="MobiDB-lite"/>
    </source>
</evidence>